<dbReference type="AlphaFoldDB" id="A0A421G4R2"/>
<evidence type="ECO:0000313" key="3">
    <source>
        <dbReference type="Proteomes" id="UP000284657"/>
    </source>
</evidence>
<dbReference type="EMBL" id="MBAD02000750">
    <property type="protein sequence ID" value="RLN63275.1"/>
    <property type="molecule type" value="Genomic_DNA"/>
</dbReference>
<reference evidence="2 3" key="1">
    <citation type="submission" date="2018-07" db="EMBL/GenBank/DDBJ databases">
        <title>Genome sequencing of oomycete isolates from Chile give support for New Zealand origin for Phytophthora kernoviae and make available the first Nothophytophthora sp. genome.</title>
        <authorList>
            <person name="Studholme D.J."/>
            <person name="Sanfuentes E."/>
            <person name="Panda P."/>
            <person name="Hill R."/>
            <person name="Sambles C."/>
            <person name="Grant M."/>
            <person name="Williams N.M."/>
            <person name="Mcdougal R.L."/>
        </authorList>
    </citation>
    <scope>NUCLEOTIDE SEQUENCE [LARGE SCALE GENOMIC DNA]</scope>
    <source>
        <strain evidence="2">Chile7</strain>
    </source>
</reference>
<evidence type="ECO:0000256" key="1">
    <source>
        <dbReference type="SAM" id="MobiDB-lite"/>
    </source>
</evidence>
<organism evidence="2 3">
    <name type="scientific">Phytophthora kernoviae</name>
    <dbReference type="NCBI Taxonomy" id="325452"/>
    <lineage>
        <taxon>Eukaryota</taxon>
        <taxon>Sar</taxon>
        <taxon>Stramenopiles</taxon>
        <taxon>Oomycota</taxon>
        <taxon>Peronosporomycetes</taxon>
        <taxon>Peronosporales</taxon>
        <taxon>Peronosporaceae</taxon>
        <taxon>Phytophthora</taxon>
    </lineage>
</organism>
<protein>
    <recommendedName>
        <fullName evidence="4">DUSP domain-containing protein</fullName>
    </recommendedName>
</protein>
<name>A0A421G4R2_9STRA</name>
<proteinExistence type="predicted"/>
<gene>
    <name evidence="2" type="ORF">BBJ29_006589</name>
</gene>
<feature type="region of interest" description="Disordered" evidence="1">
    <location>
        <begin position="184"/>
        <end position="222"/>
    </location>
</feature>
<feature type="compositionally biased region" description="Acidic residues" evidence="1">
    <location>
        <begin position="195"/>
        <end position="211"/>
    </location>
</feature>
<evidence type="ECO:0008006" key="4">
    <source>
        <dbReference type="Google" id="ProtNLM"/>
    </source>
</evidence>
<sequence>MVKGKTTLERVKKLPTDSILEEGDQWFAVATPWWEEFQACQPAENAPSVRNEALIDKHFSSKDRKVAIFHWMNDQAEPEELADDLSRLVVVLGSRIHTVGHLLAEVWLAAPGAFRRCFPQFVGGFASVAALSVTPKAAKSSTQTRVCYRYVRATDSESTWTAIDKLVKRRRTLLQLKPRASKRQACDTGKLESNQEIDDDEQSGTEFDESGDQLKGDPTGLREIGDIKLGDLRLDDRSEIASVKGTNYGGVLVSLGVMS</sequence>
<dbReference type="Proteomes" id="UP000284657">
    <property type="component" value="Unassembled WGS sequence"/>
</dbReference>
<evidence type="ECO:0000313" key="2">
    <source>
        <dbReference type="EMBL" id="RLN63275.1"/>
    </source>
</evidence>
<comment type="caution">
    <text evidence="2">The sequence shown here is derived from an EMBL/GenBank/DDBJ whole genome shotgun (WGS) entry which is preliminary data.</text>
</comment>
<accession>A0A421G4R2</accession>